<keyword evidence="6" id="KW-0256">Endoplasmic reticulum</keyword>
<keyword evidence="3 13" id="KW-0349">Heme</keyword>
<evidence type="ECO:0000256" key="1">
    <source>
        <dbReference type="ARBA" id="ARBA00004131"/>
    </source>
</evidence>
<comment type="subcellular location">
    <subcellularLocation>
        <location evidence="1">Endoplasmic reticulum membrane</location>
        <topology evidence="1">Single-pass membrane protein</topology>
        <orientation evidence="1">Cytoplasmic side</orientation>
    </subcellularLocation>
    <subcellularLocation>
        <location evidence="11">Microsome membrane</location>
        <topology evidence="11">Single-pass membrane protein</topology>
        <orientation evidence="11">Cytoplasmic side</orientation>
    </subcellularLocation>
</comment>
<keyword evidence="4 13" id="KW-0812">Transmembrane</keyword>
<dbReference type="InterPro" id="IPR018506">
    <property type="entry name" value="Cyt_B5_heme-BS"/>
</dbReference>
<evidence type="ECO:0000256" key="4">
    <source>
        <dbReference type="ARBA" id="ARBA00022692"/>
    </source>
</evidence>
<organism evidence="16 17">
    <name type="scientific">Phialemonium thermophilum</name>
    <dbReference type="NCBI Taxonomy" id="223376"/>
    <lineage>
        <taxon>Eukaryota</taxon>
        <taxon>Fungi</taxon>
        <taxon>Dikarya</taxon>
        <taxon>Ascomycota</taxon>
        <taxon>Pezizomycotina</taxon>
        <taxon>Sordariomycetes</taxon>
        <taxon>Sordariomycetidae</taxon>
        <taxon>Cephalothecales</taxon>
        <taxon>Cephalothecaceae</taxon>
        <taxon>Phialemonium</taxon>
    </lineage>
</organism>
<name>A0ABR3X5F8_9PEZI</name>
<feature type="transmembrane region" description="Helical" evidence="13">
    <location>
        <begin position="103"/>
        <end position="124"/>
    </location>
</feature>
<evidence type="ECO:0000256" key="9">
    <source>
        <dbReference type="ARBA" id="ARBA00023004"/>
    </source>
</evidence>
<dbReference type="PROSITE" id="PS50255">
    <property type="entry name" value="CYTOCHROME_B5_2"/>
    <property type="match status" value="1"/>
</dbReference>
<evidence type="ECO:0000256" key="14">
    <source>
        <dbReference type="SAM" id="MobiDB-lite"/>
    </source>
</evidence>
<dbReference type="EMBL" id="JAZHXJ010000160">
    <property type="protein sequence ID" value="KAL1871176.1"/>
    <property type="molecule type" value="Genomic_DNA"/>
</dbReference>
<reference evidence="16 17" key="1">
    <citation type="journal article" date="2024" name="Commun. Biol.">
        <title>Comparative genomic analysis of thermophilic fungi reveals convergent evolutionary adaptations and gene losses.</title>
        <authorList>
            <person name="Steindorff A.S."/>
            <person name="Aguilar-Pontes M.V."/>
            <person name="Robinson A.J."/>
            <person name="Andreopoulos B."/>
            <person name="LaButti K."/>
            <person name="Kuo A."/>
            <person name="Mondo S."/>
            <person name="Riley R."/>
            <person name="Otillar R."/>
            <person name="Haridas S."/>
            <person name="Lipzen A."/>
            <person name="Grimwood J."/>
            <person name="Schmutz J."/>
            <person name="Clum A."/>
            <person name="Reid I.D."/>
            <person name="Moisan M.C."/>
            <person name="Butler G."/>
            <person name="Nguyen T.T.M."/>
            <person name="Dewar K."/>
            <person name="Conant G."/>
            <person name="Drula E."/>
            <person name="Henrissat B."/>
            <person name="Hansel C."/>
            <person name="Singer S."/>
            <person name="Hutchinson M.I."/>
            <person name="de Vries R.P."/>
            <person name="Natvig D.O."/>
            <person name="Powell A.J."/>
            <person name="Tsang A."/>
            <person name="Grigoriev I.V."/>
        </authorList>
    </citation>
    <scope>NUCLEOTIDE SEQUENCE [LARGE SCALE GENOMIC DNA]</scope>
    <source>
        <strain evidence="16 17">ATCC 24622</strain>
    </source>
</reference>
<evidence type="ECO:0000256" key="13">
    <source>
        <dbReference type="RuleBase" id="RU362121"/>
    </source>
</evidence>
<dbReference type="PROSITE" id="PS00191">
    <property type="entry name" value="CYTOCHROME_B5_1"/>
    <property type="match status" value="1"/>
</dbReference>
<gene>
    <name evidence="16" type="ORF">VTK73DRAFT_2227</name>
</gene>
<feature type="region of interest" description="Disordered" evidence="14">
    <location>
        <begin position="78"/>
        <end position="97"/>
    </location>
</feature>
<dbReference type="SUPFAM" id="SSF55856">
    <property type="entry name" value="Cytochrome b5-like heme/steroid binding domain"/>
    <property type="match status" value="1"/>
</dbReference>
<dbReference type="PRINTS" id="PR00363">
    <property type="entry name" value="CYTOCHROMEB5"/>
</dbReference>
<evidence type="ECO:0000256" key="7">
    <source>
        <dbReference type="ARBA" id="ARBA00022848"/>
    </source>
</evidence>
<keyword evidence="8" id="KW-0249">Electron transport</keyword>
<sequence length="136" mass="14509">MSKEYTYQDVAEHNTKKDIFVVIHDTVYDVSKFIDEHPGGEEVLLDVAGQDATEAFEDVGHSDEARETLAQLKVGILKRKPGDPTPKAPTPGAVTPASGSTGAGFGIGVYALILIGGAIGYGVYQYLQQQQQAQTA</sequence>
<evidence type="ECO:0000313" key="16">
    <source>
        <dbReference type="EMBL" id="KAL1871176.1"/>
    </source>
</evidence>
<dbReference type="InterPro" id="IPR050668">
    <property type="entry name" value="Cytochrome_b5"/>
</dbReference>
<dbReference type="InterPro" id="IPR036400">
    <property type="entry name" value="Cyt_B5-like_heme/steroid_sf"/>
</dbReference>
<dbReference type="SMART" id="SM01117">
    <property type="entry name" value="Cyt-b5"/>
    <property type="match status" value="1"/>
</dbReference>
<accession>A0ABR3X5F8</accession>
<evidence type="ECO:0000313" key="17">
    <source>
        <dbReference type="Proteomes" id="UP001586593"/>
    </source>
</evidence>
<dbReference type="Gene3D" id="3.10.120.10">
    <property type="entry name" value="Cytochrome b5-like heme/steroid binding domain"/>
    <property type="match status" value="1"/>
</dbReference>
<dbReference type="InterPro" id="IPR001199">
    <property type="entry name" value="Cyt_B5-like_heme/steroid-bd"/>
</dbReference>
<keyword evidence="5 13" id="KW-0479">Metal-binding</keyword>
<keyword evidence="10 13" id="KW-0472">Membrane</keyword>
<evidence type="ECO:0000259" key="15">
    <source>
        <dbReference type="PROSITE" id="PS50255"/>
    </source>
</evidence>
<evidence type="ECO:0000256" key="5">
    <source>
        <dbReference type="ARBA" id="ARBA00022723"/>
    </source>
</evidence>
<keyword evidence="7" id="KW-0492">Microsome</keyword>
<evidence type="ECO:0000256" key="2">
    <source>
        <dbReference type="ARBA" id="ARBA00022448"/>
    </source>
</evidence>
<feature type="domain" description="Cytochrome b5 heme-binding" evidence="15">
    <location>
        <begin position="2"/>
        <end position="78"/>
    </location>
</feature>
<evidence type="ECO:0000256" key="8">
    <source>
        <dbReference type="ARBA" id="ARBA00022982"/>
    </source>
</evidence>
<dbReference type="PANTHER" id="PTHR19359:SF150">
    <property type="entry name" value="CYTOCHROME B5"/>
    <property type="match status" value="1"/>
</dbReference>
<dbReference type="Pfam" id="PF00173">
    <property type="entry name" value="Cyt-b5"/>
    <property type="match status" value="1"/>
</dbReference>
<evidence type="ECO:0000256" key="10">
    <source>
        <dbReference type="ARBA" id="ARBA00023136"/>
    </source>
</evidence>
<evidence type="ECO:0000256" key="3">
    <source>
        <dbReference type="ARBA" id="ARBA00022617"/>
    </source>
</evidence>
<dbReference type="Proteomes" id="UP001586593">
    <property type="component" value="Unassembled WGS sequence"/>
</dbReference>
<dbReference type="PANTHER" id="PTHR19359">
    <property type="entry name" value="CYTOCHROME B5"/>
    <property type="match status" value="1"/>
</dbReference>
<evidence type="ECO:0000256" key="12">
    <source>
        <dbReference type="ARBA" id="ARBA00038168"/>
    </source>
</evidence>
<comment type="caution">
    <text evidence="16">The sequence shown here is derived from an EMBL/GenBank/DDBJ whole genome shotgun (WGS) entry which is preliminary data.</text>
</comment>
<keyword evidence="9 13" id="KW-0408">Iron</keyword>
<keyword evidence="2" id="KW-0813">Transport</keyword>
<protein>
    <recommendedName>
        <fullName evidence="15">Cytochrome b5 heme-binding domain-containing protein</fullName>
    </recommendedName>
</protein>
<evidence type="ECO:0000256" key="11">
    <source>
        <dbReference type="ARBA" id="ARBA00037877"/>
    </source>
</evidence>
<evidence type="ECO:0000256" key="6">
    <source>
        <dbReference type="ARBA" id="ARBA00022824"/>
    </source>
</evidence>
<keyword evidence="13" id="KW-1133">Transmembrane helix</keyword>
<proteinExistence type="inferred from homology"/>
<keyword evidence="17" id="KW-1185">Reference proteome</keyword>
<comment type="similarity">
    <text evidence="12 13">Belongs to the cytochrome b5 family.</text>
</comment>